<reference evidence="5 6" key="1">
    <citation type="journal article" date="2015" name="BMC Genomics">
        <title>Genome mining reveals unlocked bioactive potential of marine Gram-negative bacteria.</title>
        <authorList>
            <person name="Machado H."/>
            <person name="Sonnenschein E.C."/>
            <person name="Melchiorsen J."/>
            <person name="Gram L."/>
        </authorList>
    </citation>
    <scope>NUCLEOTIDE SEQUENCE [LARGE SCALE GENOMIC DNA]</scope>
    <source>
        <strain evidence="5 6">S3137</strain>
    </source>
</reference>
<evidence type="ECO:0000256" key="4">
    <source>
        <dbReference type="RuleBase" id="RU004508"/>
    </source>
</evidence>
<dbReference type="EMBL" id="JXXZ01000013">
    <property type="protein sequence ID" value="KJY97224.1"/>
    <property type="molecule type" value="Genomic_DNA"/>
</dbReference>
<dbReference type="PATRIC" id="fig|151081.8.peg.793"/>
<dbReference type="PANTHER" id="PTHR30244:SF30">
    <property type="entry name" value="BLR5990 PROTEIN"/>
    <property type="match status" value="1"/>
</dbReference>
<sequence length="385" mass="42336">MEEVKKLVELVRNHYGTNDFIPLHAPRFNGNEKRYVSDTLESTFVSSVGAYVGEFEDQVCTFTGAGAAVATVNGTAALHTALFLSGVKSGDIVITQALTFVATCNTIAHLGATPLFIDVCRESLSLCPIALEDYLSAHSEIRDGQCYHTCGARIASVMPMHTFGHPAKMDALKEVCERYHITLVEDAAESLGSFYKNQHTGTFTDFSALSFNGNKVITTGGGGMVLCGTPELGQRAKHITTTAKVAHAYEFYHDELAFNYRMPNINAALGCAQMEQLPAYLKNKRRLAATYKAHFNNSELVFVDEPQDAHSNFWLNALLCPSRQYRDAFLKQSNSAGIMTRPVWQLMHTLPMFNSAPRGPLTNSEFLADHLVNIPSSVAPEKEVR</sequence>
<dbReference type="GO" id="GO:0008483">
    <property type="term" value="F:transaminase activity"/>
    <property type="evidence" value="ECO:0007669"/>
    <property type="project" value="UniProtKB-KW"/>
</dbReference>
<dbReference type="RefSeq" id="WP_045978587.1">
    <property type="nucleotide sequence ID" value="NZ_JXXY01000003.1"/>
</dbReference>
<dbReference type="Gene3D" id="3.90.1150.10">
    <property type="entry name" value="Aspartate Aminotransferase, domain 1"/>
    <property type="match status" value="1"/>
</dbReference>
<dbReference type="Gene3D" id="3.40.640.10">
    <property type="entry name" value="Type I PLP-dependent aspartate aminotransferase-like (Major domain)"/>
    <property type="match status" value="1"/>
</dbReference>
<dbReference type="PIRSF" id="PIRSF000390">
    <property type="entry name" value="PLP_StrS"/>
    <property type="match status" value="1"/>
</dbReference>
<keyword evidence="5" id="KW-0032">Aminotransferase</keyword>
<comment type="similarity">
    <text evidence="4">Belongs to the DegT/DnrJ/EryC1 family.</text>
</comment>
<dbReference type="PANTHER" id="PTHR30244">
    <property type="entry name" value="TRANSAMINASE"/>
    <property type="match status" value="1"/>
</dbReference>
<dbReference type="InterPro" id="IPR015421">
    <property type="entry name" value="PyrdxlP-dep_Trfase_major"/>
</dbReference>
<dbReference type="GO" id="GO:0030170">
    <property type="term" value="F:pyridoxal phosphate binding"/>
    <property type="evidence" value="ECO:0007669"/>
    <property type="project" value="TreeGrafter"/>
</dbReference>
<keyword evidence="6" id="KW-1185">Reference proteome</keyword>
<dbReference type="OrthoDB" id="9804264at2"/>
<evidence type="ECO:0000313" key="6">
    <source>
        <dbReference type="Proteomes" id="UP000033664"/>
    </source>
</evidence>
<dbReference type="GO" id="GO:0000271">
    <property type="term" value="P:polysaccharide biosynthetic process"/>
    <property type="evidence" value="ECO:0007669"/>
    <property type="project" value="TreeGrafter"/>
</dbReference>
<organism evidence="5 6">
    <name type="scientific">Pseudoalteromonas ruthenica</name>
    <dbReference type="NCBI Taxonomy" id="151081"/>
    <lineage>
        <taxon>Bacteria</taxon>
        <taxon>Pseudomonadati</taxon>
        <taxon>Pseudomonadota</taxon>
        <taxon>Gammaproteobacteria</taxon>
        <taxon>Alteromonadales</taxon>
        <taxon>Pseudoalteromonadaceae</taxon>
        <taxon>Pseudoalteromonas</taxon>
    </lineage>
</organism>
<evidence type="ECO:0000256" key="2">
    <source>
        <dbReference type="PIRSR" id="PIRSR000390-1"/>
    </source>
</evidence>
<dbReference type="InterPro" id="IPR026385">
    <property type="entry name" value="LegC-like"/>
</dbReference>
<protein>
    <submittedName>
        <fullName evidence="5">Aminotransferase DegT</fullName>
    </submittedName>
</protein>
<evidence type="ECO:0000313" key="5">
    <source>
        <dbReference type="EMBL" id="KJY97224.1"/>
    </source>
</evidence>
<dbReference type="CDD" id="cd00616">
    <property type="entry name" value="AHBA_syn"/>
    <property type="match status" value="1"/>
</dbReference>
<dbReference type="SUPFAM" id="SSF53383">
    <property type="entry name" value="PLP-dependent transferases"/>
    <property type="match status" value="1"/>
</dbReference>
<dbReference type="AlphaFoldDB" id="A0A0F4PQ06"/>
<dbReference type="NCBIfam" id="TIGR04181">
    <property type="entry name" value="NHT_00031"/>
    <property type="match status" value="1"/>
</dbReference>
<keyword evidence="1 3" id="KW-0663">Pyridoxal phosphate</keyword>
<dbReference type="InterPro" id="IPR015422">
    <property type="entry name" value="PyrdxlP-dep_Trfase_small"/>
</dbReference>
<dbReference type="Proteomes" id="UP000033664">
    <property type="component" value="Unassembled WGS sequence"/>
</dbReference>
<gene>
    <name evidence="5" type="ORF">TW72_15565</name>
</gene>
<comment type="caution">
    <text evidence="5">The sequence shown here is derived from an EMBL/GenBank/DDBJ whole genome shotgun (WGS) entry which is preliminary data.</text>
</comment>
<dbReference type="InterPro" id="IPR015424">
    <property type="entry name" value="PyrdxlP-dep_Trfase"/>
</dbReference>
<dbReference type="Pfam" id="PF01041">
    <property type="entry name" value="DegT_DnrJ_EryC1"/>
    <property type="match status" value="1"/>
</dbReference>
<dbReference type="InterPro" id="IPR000653">
    <property type="entry name" value="DegT/StrS_aminotransferase"/>
</dbReference>
<evidence type="ECO:0000256" key="1">
    <source>
        <dbReference type="ARBA" id="ARBA00022898"/>
    </source>
</evidence>
<dbReference type="GeneID" id="58229918"/>
<name>A0A0F4PQ06_9GAMM</name>
<feature type="modified residue" description="N6-(pyridoxal phosphate)lysine" evidence="3">
    <location>
        <position position="215"/>
    </location>
</feature>
<evidence type="ECO:0000256" key="3">
    <source>
        <dbReference type="PIRSR" id="PIRSR000390-2"/>
    </source>
</evidence>
<feature type="active site" description="Proton acceptor" evidence="2">
    <location>
        <position position="215"/>
    </location>
</feature>
<proteinExistence type="inferred from homology"/>
<keyword evidence="5" id="KW-0808">Transferase</keyword>
<accession>A0A0F4PQ06</accession>